<dbReference type="Proteomes" id="UP000253729">
    <property type="component" value="Unassembled WGS sequence"/>
</dbReference>
<organism evidence="2 3">
    <name type="scientific">Aspergillus welwitschiae</name>
    <dbReference type="NCBI Taxonomy" id="1341132"/>
    <lineage>
        <taxon>Eukaryota</taxon>
        <taxon>Fungi</taxon>
        <taxon>Dikarya</taxon>
        <taxon>Ascomycota</taxon>
        <taxon>Pezizomycotina</taxon>
        <taxon>Eurotiomycetes</taxon>
        <taxon>Eurotiomycetidae</taxon>
        <taxon>Eurotiales</taxon>
        <taxon>Aspergillaceae</taxon>
        <taxon>Aspergillus</taxon>
        <taxon>Aspergillus subgen. Circumdati</taxon>
    </lineage>
</organism>
<feature type="region of interest" description="Disordered" evidence="1">
    <location>
        <begin position="96"/>
        <end position="130"/>
    </location>
</feature>
<dbReference type="RefSeq" id="XP_026619744.1">
    <property type="nucleotide sequence ID" value="XM_026772637.1"/>
</dbReference>
<reference evidence="2 3" key="1">
    <citation type="submission" date="2018-07" db="EMBL/GenBank/DDBJ databases">
        <title>The genomes of Aspergillus section Nigri reveals drivers in fungal speciation.</title>
        <authorList>
            <consortium name="DOE Joint Genome Institute"/>
            <person name="Vesth T.C."/>
            <person name="Nybo J."/>
            <person name="Theobald S."/>
            <person name="Brandl J."/>
            <person name="Frisvad J.C."/>
            <person name="Nielsen K.F."/>
            <person name="Lyhne E.K."/>
            <person name="Kogle M.E."/>
            <person name="Kuo A."/>
            <person name="Riley R."/>
            <person name="Clum A."/>
            <person name="Nolan M."/>
            <person name="Lipzen A."/>
            <person name="Salamov A."/>
            <person name="Henrissat B."/>
            <person name="Wiebenga A."/>
            <person name="De vries R.P."/>
            <person name="Grigoriev I.V."/>
            <person name="Mortensen U.H."/>
            <person name="Andersen M.R."/>
            <person name="Baker S.E."/>
        </authorList>
    </citation>
    <scope>NUCLEOTIDE SEQUENCE [LARGE SCALE GENOMIC DNA]</scope>
    <source>
        <strain evidence="2 3">CBS 139.54b</strain>
    </source>
</reference>
<keyword evidence="3" id="KW-1185">Reference proteome</keyword>
<gene>
    <name evidence="2" type="ORF">BDQ94DRAFT_176198</name>
</gene>
<sequence length="130" mass="15112">MNIRNAILTQKAISHSREAEEVLNAWEASRYRSPISILEGNFIDQFENNHYFATFRGRINARDINGLPLVLVFTEAEHTQSPMADLWEYVRSFDARTGKRKQENTEDSQSATNTQRRIDDNRASYEESEL</sequence>
<protein>
    <submittedName>
        <fullName evidence="2">Uncharacterized protein</fullName>
    </submittedName>
</protein>
<proteinExistence type="predicted"/>
<evidence type="ECO:0000256" key="1">
    <source>
        <dbReference type="SAM" id="MobiDB-lite"/>
    </source>
</evidence>
<dbReference type="GeneID" id="38140993"/>
<accession>A0A3F3PJ02</accession>
<feature type="compositionally biased region" description="Basic and acidic residues" evidence="1">
    <location>
        <begin position="116"/>
        <end position="130"/>
    </location>
</feature>
<dbReference type="EMBL" id="KZ852122">
    <property type="protein sequence ID" value="RDH26722.1"/>
    <property type="molecule type" value="Genomic_DNA"/>
</dbReference>
<evidence type="ECO:0000313" key="2">
    <source>
        <dbReference type="EMBL" id="RDH26722.1"/>
    </source>
</evidence>
<evidence type="ECO:0000313" key="3">
    <source>
        <dbReference type="Proteomes" id="UP000253729"/>
    </source>
</evidence>
<dbReference type="AlphaFoldDB" id="A0A3F3PJ02"/>
<name>A0A3F3PJ02_9EURO</name>
<dbReference type="STRING" id="1341132.A0A3F3PJ02"/>